<protein>
    <recommendedName>
        <fullName evidence="4">Chemotaxis protein CheA</fullName>
        <ecNumber evidence="3">2.7.13.3</ecNumber>
    </recommendedName>
</protein>
<dbReference type="CDD" id="cd00088">
    <property type="entry name" value="HPT"/>
    <property type="match status" value="1"/>
</dbReference>
<evidence type="ECO:0000256" key="13">
    <source>
        <dbReference type="ARBA" id="ARBA00035100"/>
    </source>
</evidence>
<dbReference type="InterPro" id="IPR035891">
    <property type="entry name" value="CheY-binding_CheA"/>
</dbReference>
<dbReference type="InterPro" id="IPR010808">
    <property type="entry name" value="CheA_P2-bd"/>
</dbReference>
<dbReference type="InterPro" id="IPR036890">
    <property type="entry name" value="HATPase_C_sf"/>
</dbReference>
<name>A4J797_DESRM</name>
<gene>
    <name evidence="18" type="ordered locus">Dred_2440</name>
</gene>
<dbReference type="Pfam" id="PF01584">
    <property type="entry name" value="CheW"/>
    <property type="match status" value="1"/>
</dbReference>
<dbReference type="SUPFAM" id="SSF55052">
    <property type="entry name" value="CheY-binding domain of CheA"/>
    <property type="match status" value="1"/>
</dbReference>
<keyword evidence="10 18" id="KW-0418">Kinase</keyword>
<evidence type="ECO:0000256" key="11">
    <source>
        <dbReference type="ARBA" id="ARBA00022840"/>
    </source>
</evidence>
<evidence type="ECO:0000313" key="18">
    <source>
        <dbReference type="EMBL" id="ABO50950.1"/>
    </source>
</evidence>
<dbReference type="InterPro" id="IPR037052">
    <property type="entry name" value="CheA-like_P2_sf"/>
</dbReference>
<dbReference type="SUPFAM" id="SSF50341">
    <property type="entry name" value="CheW-like"/>
    <property type="match status" value="1"/>
</dbReference>
<dbReference type="RefSeq" id="WP_011878748.1">
    <property type="nucleotide sequence ID" value="NC_009253.1"/>
</dbReference>
<evidence type="ECO:0000256" key="2">
    <source>
        <dbReference type="ARBA" id="ARBA00004496"/>
    </source>
</evidence>
<dbReference type="Pfam" id="PF02895">
    <property type="entry name" value="H-kinase_dim"/>
    <property type="match status" value="1"/>
</dbReference>
<evidence type="ECO:0000256" key="14">
    <source>
        <dbReference type="PROSITE-ProRule" id="PRU00110"/>
    </source>
</evidence>
<dbReference type="Gene3D" id="3.30.565.10">
    <property type="entry name" value="Histidine kinase-like ATPase, C-terminal domain"/>
    <property type="match status" value="1"/>
</dbReference>
<comment type="catalytic activity">
    <reaction evidence="1">
        <text>ATP + protein L-histidine = ADP + protein N-phospho-L-histidine.</text>
        <dbReference type="EC" id="2.7.13.3"/>
    </reaction>
</comment>
<evidence type="ECO:0000256" key="8">
    <source>
        <dbReference type="ARBA" id="ARBA00022679"/>
    </source>
</evidence>
<organism evidence="18 19">
    <name type="scientific">Desulforamulus reducens (strain ATCC BAA-1160 / DSM 100696 / MI-1)</name>
    <name type="common">Desulfotomaculum reducens</name>
    <dbReference type="NCBI Taxonomy" id="349161"/>
    <lineage>
        <taxon>Bacteria</taxon>
        <taxon>Bacillati</taxon>
        <taxon>Bacillota</taxon>
        <taxon>Clostridia</taxon>
        <taxon>Eubacteriales</taxon>
        <taxon>Peptococcaceae</taxon>
        <taxon>Desulforamulus</taxon>
    </lineage>
</organism>
<comment type="function">
    <text evidence="13">Involved in the transmission of sensory signals from the chemoreceptors to the flagellar motors. CheA is autophosphorylated; it can transfer its phosphate group to either CheB or CheY.</text>
</comment>
<dbReference type="InterPro" id="IPR004358">
    <property type="entry name" value="Sig_transdc_His_kin-like_C"/>
</dbReference>
<feature type="domain" description="CheW-like" evidence="16">
    <location>
        <begin position="555"/>
        <end position="688"/>
    </location>
</feature>
<evidence type="ECO:0000256" key="7">
    <source>
        <dbReference type="ARBA" id="ARBA00022553"/>
    </source>
</evidence>
<dbReference type="Gene3D" id="3.30.70.1110">
    <property type="entry name" value="Histidine kinase CheA-like, P2 response regulator-binding domain"/>
    <property type="match status" value="1"/>
</dbReference>
<dbReference type="PROSITE" id="PS50109">
    <property type="entry name" value="HIS_KIN"/>
    <property type="match status" value="1"/>
</dbReference>
<keyword evidence="5" id="KW-0963">Cytoplasm</keyword>
<dbReference type="PROSITE" id="PS50894">
    <property type="entry name" value="HPT"/>
    <property type="match status" value="1"/>
</dbReference>
<feature type="domain" description="HPt" evidence="17">
    <location>
        <begin position="1"/>
        <end position="103"/>
    </location>
</feature>
<dbReference type="InterPro" id="IPR004105">
    <property type="entry name" value="CheA-like_dim"/>
</dbReference>
<evidence type="ECO:0000256" key="3">
    <source>
        <dbReference type="ARBA" id="ARBA00012438"/>
    </source>
</evidence>
<dbReference type="SMART" id="SM00387">
    <property type="entry name" value="HATPase_c"/>
    <property type="match status" value="1"/>
</dbReference>
<keyword evidence="12" id="KW-0902">Two-component regulatory system</keyword>
<dbReference type="FunFam" id="3.30.565.10:FF:000016">
    <property type="entry name" value="Chemotaxis protein CheA, putative"/>
    <property type="match status" value="1"/>
</dbReference>
<evidence type="ECO:0000256" key="5">
    <source>
        <dbReference type="ARBA" id="ARBA00022490"/>
    </source>
</evidence>
<sequence length="696" mass="76975">MFSDLEIGVFIDELEEKIQVINDGLLALERDESNPDIIQEIFRAAHTVKGSSGIMGYQNMASLTHEMENLFDKIRHGEIHVTSEMINVLFEALDTLKALKEEVTGEGPAVDTSVVVEKIKAFVTGGDAAPEIPEPPKENPVASVKAAATVRQWLEIGDVEENVIREAELRGFQCYRIAIDIDRDCQMKNVRAFLVFETLQQVGEIIKSEPSAEDIQEGKYDISFQVLLITKEDQDQIKNLMVTISEVTEAEVQPVLLNSIEAVIEQPKAQTTTTINRPVEQENNAVKLETTERKTVKTVRVDVTKLDNLMNLVGELVIDRTRLNRFAEIFESRFGSDEMVEAINEISNHLGQVTGDLQEQIMKARMLPVAQLFNRFPRMVRDTAQKLGKEIDFVVEGKETELDRNVIEVIGDPIIHLIRNSIDHGIELPAERQAAGKNRVGTLLLKASYAESHIVITVKDDGRGMDANKIRNKAVEMGFVDRETADRMSDRDALQLIFKAGFSTKNNEVSDLSGRGVGMDVVNTAIEQINGTVELDTKLGAGTTITIRLPLTLAIIRALMVTLGNQVYAFPLTNVSETIRITDQEIRRIGNNEVIVVRDKILPLARMGRLFNCAECEESSKMYVVILGSGDKKIAVVVDKLLGEQEIVIKSLGDYLGQVQGLSGACILGDGKVALIVDVRGLVKDLGAEEVAYAAG</sequence>
<dbReference type="SUPFAM" id="SSF47226">
    <property type="entry name" value="Histidine-containing phosphotransfer domain, HPT domain"/>
    <property type="match status" value="1"/>
</dbReference>
<dbReference type="GO" id="GO:0005524">
    <property type="term" value="F:ATP binding"/>
    <property type="evidence" value="ECO:0007669"/>
    <property type="project" value="UniProtKB-KW"/>
</dbReference>
<dbReference type="SMART" id="SM00073">
    <property type="entry name" value="HPT"/>
    <property type="match status" value="1"/>
</dbReference>
<evidence type="ECO:0000256" key="4">
    <source>
        <dbReference type="ARBA" id="ARBA00021495"/>
    </source>
</evidence>
<evidence type="ECO:0000256" key="10">
    <source>
        <dbReference type="ARBA" id="ARBA00022777"/>
    </source>
</evidence>
<dbReference type="AlphaFoldDB" id="A4J797"/>
<dbReference type="GO" id="GO:0000155">
    <property type="term" value="F:phosphorelay sensor kinase activity"/>
    <property type="evidence" value="ECO:0007669"/>
    <property type="project" value="InterPro"/>
</dbReference>
<evidence type="ECO:0000256" key="1">
    <source>
        <dbReference type="ARBA" id="ARBA00000085"/>
    </source>
</evidence>
<dbReference type="InterPro" id="IPR036061">
    <property type="entry name" value="CheW-like_dom_sf"/>
</dbReference>
<keyword evidence="9" id="KW-0547">Nucleotide-binding</keyword>
<dbReference type="Gene3D" id="1.10.287.560">
    <property type="entry name" value="Histidine kinase CheA-like, homodimeric domain"/>
    <property type="match status" value="1"/>
</dbReference>
<proteinExistence type="predicted"/>
<dbReference type="Proteomes" id="UP000001556">
    <property type="component" value="Chromosome"/>
</dbReference>
<dbReference type="InterPro" id="IPR005467">
    <property type="entry name" value="His_kinase_dom"/>
</dbReference>
<dbReference type="PROSITE" id="PS50851">
    <property type="entry name" value="CHEW"/>
    <property type="match status" value="1"/>
</dbReference>
<evidence type="ECO:0000256" key="12">
    <source>
        <dbReference type="ARBA" id="ARBA00023012"/>
    </source>
</evidence>
<dbReference type="Pfam" id="PF02518">
    <property type="entry name" value="HATPase_c"/>
    <property type="match status" value="1"/>
</dbReference>
<keyword evidence="6" id="KW-0145">Chemotaxis</keyword>
<dbReference type="GO" id="GO:0005737">
    <property type="term" value="C:cytoplasm"/>
    <property type="evidence" value="ECO:0007669"/>
    <property type="project" value="UniProtKB-SubCell"/>
</dbReference>
<dbReference type="PANTHER" id="PTHR43395">
    <property type="entry name" value="SENSOR HISTIDINE KINASE CHEA"/>
    <property type="match status" value="1"/>
</dbReference>
<accession>A4J797</accession>
<dbReference type="Gene3D" id="1.20.120.160">
    <property type="entry name" value="HPT domain"/>
    <property type="match status" value="1"/>
</dbReference>
<dbReference type="InterPro" id="IPR036641">
    <property type="entry name" value="HPT_dom_sf"/>
</dbReference>
<dbReference type="SUPFAM" id="SSF55874">
    <property type="entry name" value="ATPase domain of HSP90 chaperone/DNA topoisomerase II/histidine kinase"/>
    <property type="match status" value="1"/>
</dbReference>
<dbReference type="InterPro" id="IPR008207">
    <property type="entry name" value="Sig_transdc_His_kin_Hpt_dom"/>
</dbReference>
<dbReference type="CDD" id="cd00731">
    <property type="entry name" value="CheA_reg"/>
    <property type="match status" value="1"/>
</dbReference>
<dbReference type="FunFam" id="2.30.30.40:FF:000048">
    <property type="entry name" value="Chemotaxis protein CheA, putative"/>
    <property type="match status" value="1"/>
</dbReference>
<evidence type="ECO:0000259" key="17">
    <source>
        <dbReference type="PROSITE" id="PS50894"/>
    </source>
</evidence>
<dbReference type="SUPFAM" id="SSF47384">
    <property type="entry name" value="Homodimeric domain of signal transducing histidine kinase"/>
    <property type="match status" value="1"/>
</dbReference>
<dbReference type="CDD" id="cd16916">
    <property type="entry name" value="HATPase_CheA-like"/>
    <property type="match status" value="1"/>
</dbReference>
<evidence type="ECO:0000256" key="9">
    <source>
        <dbReference type="ARBA" id="ARBA00022741"/>
    </source>
</evidence>
<reference evidence="18 19" key="1">
    <citation type="submission" date="2007-03" db="EMBL/GenBank/DDBJ databases">
        <title>Complete sequence of Desulfotomaculum reducens MI-1.</title>
        <authorList>
            <consortium name="US DOE Joint Genome Institute"/>
            <person name="Copeland A."/>
            <person name="Lucas S."/>
            <person name="Lapidus A."/>
            <person name="Barry K."/>
            <person name="Detter J.C."/>
            <person name="Glavina del Rio T."/>
            <person name="Hammon N."/>
            <person name="Israni S."/>
            <person name="Dalin E."/>
            <person name="Tice H."/>
            <person name="Pitluck S."/>
            <person name="Sims D."/>
            <person name="Brettin T."/>
            <person name="Bruce D."/>
            <person name="Han C."/>
            <person name="Tapia R."/>
            <person name="Schmutz J."/>
            <person name="Larimer F."/>
            <person name="Land M."/>
            <person name="Hauser L."/>
            <person name="Kyrpides N."/>
            <person name="Kim E."/>
            <person name="Tebo B.M."/>
            <person name="Richardson P."/>
        </authorList>
    </citation>
    <scope>NUCLEOTIDE SEQUENCE [LARGE SCALE GENOMIC DNA]</scope>
    <source>
        <strain evidence="18 19">MI-1</strain>
    </source>
</reference>
<dbReference type="SMART" id="SM01231">
    <property type="entry name" value="H-kinase_dim"/>
    <property type="match status" value="1"/>
</dbReference>
<dbReference type="InterPro" id="IPR003594">
    <property type="entry name" value="HATPase_dom"/>
</dbReference>
<dbReference type="InterPro" id="IPR002545">
    <property type="entry name" value="CheW-lke_dom"/>
</dbReference>
<keyword evidence="11" id="KW-0067">ATP-binding</keyword>
<dbReference type="eggNOG" id="COG0643">
    <property type="taxonomic scope" value="Bacteria"/>
</dbReference>
<dbReference type="HOGENOM" id="CLU_000650_3_6_9"/>
<keyword evidence="7 14" id="KW-0597">Phosphoprotein</keyword>
<keyword evidence="8" id="KW-0808">Transferase</keyword>
<dbReference type="GO" id="GO:0006935">
    <property type="term" value="P:chemotaxis"/>
    <property type="evidence" value="ECO:0007669"/>
    <property type="project" value="UniProtKB-KW"/>
</dbReference>
<evidence type="ECO:0000259" key="16">
    <source>
        <dbReference type="PROSITE" id="PS50851"/>
    </source>
</evidence>
<evidence type="ECO:0000313" key="19">
    <source>
        <dbReference type="Proteomes" id="UP000001556"/>
    </source>
</evidence>
<dbReference type="InterPro" id="IPR036097">
    <property type="entry name" value="HisK_dim/P_sf"/>
</dbReference>
<dbReference type="OrthoDB" id="9803176at2"/>
<feature type="modified residue" description="Phosphohistidine" evidence="14">
    <location>
        <position position="46"/>
    </location>
</feature>
<dbReference type="SMART" id="SM00260">
    <property type="entry name" value="CheW"/>
    <property type="match status" value="1"/>
</dbReference>
<dbReference type="KEGG" id="drm:Dred_2440"/>
<evidence type="ECO:0000256" key="6">
    <source>
        <dbReference type="ARBA" id="ARBA00022500"/>
    </source>
</evidence>
<dbReference type="InterPro" id="IPR037006">
    <property type="entry name" value="CheA-like_homodim_sf"/>
</dbReference>
<dbReference type="PRINTS" id="PR00344">
    <property type="entry name" value="BCTRLSENSOR"/>
</dbReference>
<dbReference type="Pfam" id="PF07194">
    <property type="entry name" value="P2"/>
    <property type="match status" value="1"/>
</dbReference>
<dbReference type="EMBL" id="CP000612">
    <property type="protein sequence ID" value="ABO50950.1"/>
    <property type="molecule type" value="Genomic_DNA"/>
</dbReference>
<dbReference type="STRING" id="349161.Dred_2440"/>
<dbReference type="PANTHER" id="PTHR43395:SF10">
    <property type="entry name" value="CHEMOTAXIS PROTEIN CHEA"/>
    <property type="match status" value="1"/>
</dbReference>
<dbReference type="Pfam" id="PF01627">
    <property type="entry name" value="Hpt"/>
    <property type="match status" value="1"/>
</dbReference>
<keyword evidence="19" id="KW-1185">Reference proteome</keyword>
<dbReference type="InterPro" id="IPR051315">
    <property type="entry name" value="Bact_Chemotaxis_CheA"/>
</dbReference>
<dbReference type="EC" id="2.7.13.3" evidence="3"/>
<evidence type="ECO:0000259" key="15">
    <source>
        <dbReference type="PROSITE" id="PS50109"/>
    </source>
</evidence>
<dbReference type="Gene3D" id="2.30.30.40">
    <property type="entry name" value="SH3 Domains"/>
    <property type="match status" value="1"/>
</dbReference>
<feature type="domain" description="Histidine kinase" evidence="15">
    <location>
        <begin position="311"/>
        <end position="553"/>
    </location>
</feature>
<comment type="subcellular location">
    <subcellularLocation>
        <location evidence="2">Cytoplasm</location>
    </subcellularLocation>
</comment>